<keyword evidence="3" id="KW-1185">Reference proteome</keyword>
<dbReference type="EMBL" id="CP000828">
    <property type="protein sequence ID" value="ABW29256.1"/>
    <property type="molecule type" value="Genomic_DNA"/>
</dbReference>
<protein>
    <submittedName>
        <fullName evidence="2">Uncharacterized protein</fullName>
    </submittedName>
</protein>
<evidence type="ECO:0000313" key="3">
    <source>
        <dbReference type="Proteomes" id="UP000000268"/>
    </source>
</evidence>
<proteinExistence type="predicted"/>
<evidence type="ECO:0000256" key="1">
    <source>
        <dbReference type="SAM" id="Phobius"/>
    </source>
</evidence>
<dbReference type="Proteomes" id="UP000000268">
    <property type="component" value="Chromosome"/>
</dbReference>
<dbReference type="KEGG" id="amr:AM1_4278"/>
<organism evidence="2 3">
    <name type="scientific">Acaryochloris marina (strain MBIC 11017)</name>
    <dbReference type="NCBI Taxonomy" id="329726"/>
    <lineage>
        <taxon>Bacteria</taxon>
        <taxon>Bacillati</taxon>
        <taxon>Cyanobacteriota</taxon>
        <taxon>Cyanophyceae</taxon>
        <taxon>Acaryochloridales</taxon>
        <taxon>Acaryochloridaceae</taxon>
        <taxon>Acaryochloris</taxon>
    </lineage>
</organism>
<sequence length="105" mass="12126">MTGIFFDKWGELQPYIEYSSNKNGVLGVLFVTLSNMIVAFQDMVLFLTHDAGQSFQFTTNFTDSQQPLYKYLIIPQGWSISLELIFYLLAPFLVKMRTMRLAVIL</sequence>
<keyword evidence="1" id="KW-1133">Transmembrane helix</keyword>
<gene>
    <name evidence="2" type="ordered locus">AM1_4278</name>
</gene>
<evidence type="ECO:0000313" key="2">
    <source>
        <dbReference type="EMBL" id="ABW29256.1"/>
    </source>
</evidence>
<accession>B0CDQ4</accession>
<keyword evidence="1" id="KW-0472">Membrane</keyword>
<dbReference type="HOGENOM" id="CLU_2230535_0_0_3"/>
<name>B0CDQ4_ACAM1</name>
<feature type="transmembrane region" description="Helical" evidence="1">
    <location>
        <begin position="25"/>
        <end position="48"/>
    </location>
</feature>
<feature type="transmembrane region" description="Helical" evidence="1">
    <location>
        <begin position="68"/>
        <end position="90"/>
    </location>
</feature>
<dbReference type="AlphaFoldDB" id="B0CDQ4"/>
<reference evidence="2 3" key="1">
    <citation type="journal article" date="2008" name="Proc. Natl. Acad. Sci. U.S.A.">
        <title>Niche adaptation and genome expansion in the chlorophyll d-producing cyanobacterium Acaryochloris marina.</title>
        <authorList>
            <person name="Swingley W.D."/>
            <person name="Chen M."/>
            <person name="Cheung P.C."/>
            <person name="Conrad A.L."/>
            <person name="Dejesa L.C."/>
            <person name="Hao J."/>
            <person name="Honchak B.M."/>
            <person name="Karbach L.E."/>
            <person name="Kurdoglu A."/>
            <person name="Lahiri S."/>
            <person name="Mastrian S.D."/>
            <person name="Miyashita H."/>
            <person name="Page L."/>
            <person name="Ramakrishna P."/>
            <person name="Satoh S."/>
            <person name="Sattley W.M."/>
            <person name="Shimada Y."/>
            <person name="Taylor H.L."/>
            <person name="Tomo T."/>
            <person name="Tsuchiya T."/>
            <person name="Wang Z.T."/>
            <person name="Raymond J."/>
            <person name="Mimuro M."/>
            <person name="Blankenship R.E."/>
            <person name="Touchman J.W."/>
        </authorList>
    </citation>
    <scope>NUCLEOTIDE SEQUENCE [LARGE SCALE GENOMIC DNA]</scope>
    <source>
        <strain evidence="3">MBIC 11017</strain>
    </source>
</reference>
<keyword evidence="1" id="KW-0812">Transmembrane</keyword>